<evidence type="ECO:0000313" key="2">
    <source>
        <dbReference type="Proteomes" id="UP000284375"/>
    </source>
</evidence>
<comment type="caution">
    <text evidence="1">The sequence shown here is derived from an EMBL/GenBank/DDBJ whole genome shotgun (WGS) entry which is preliminary data.</text>
</comment>
<dbReference type="PANTHER" id="PTHR40619:SF3">
    <property type="entry name" value="FUNGAL STAND N-TERMINAL GOODBYE DOMAIN-CONTAINING PROTEIN"/>
    <property type="match status" value="1"/>
</dbReference>
<organism evidence="1 2">
    <name type="scientific">Cytospora chrysosperma</name>
    <name type="common">Cytospora canker fungus</name>
    <name type="synonym">Sphaeria chrysosperma</name>
    <dbReference type="NCBI Taxonomy" id="252740"/>
    <lineage>
        <taxon>Eukaryota</taxon>
        <taxon>Fungi</taxon>
        <taxon>Dikarya</taxon>
        <taxon>Ascomycota</taxon>
        <taxon>Pezizomycotina</taxon>
        <taxon>Sordariomycetes</taxon>
        <taxon>Sordariomycetidae</taxon>
        <taxon>Diaporthales</taxon>
        <taxon>Cytosporaceae</taxon>
        <taxon>Cytospora</taxon>
    </lineage>
</organism>
<dbReference type="STRING" id="252740.A0A423W8H6"/>
<proteinExistence type="predicted"/>
<evidence type="ECO:0000313" key="1">
    <source>
        <dbReference type="EMBL" id="ROV99656.1"/>
    </source>
</evidence>
<gene>
    <name evidence="1" type="ORF">VSDG_03101</name>
</gene>
<protein>
    <submittedName>
        <fullName evidence="1">Uncharacterized protein</fullName>
    </submittedName>
</protein>
<dbReference type="PANTHER" id="PTHR40619">
    <property type="entry name" value="FUNGAL STAND N-TERMINAL GOODBYE DOMAIN-CONTAINING PROTEIN"/>
    <property type="match status" value="1"/>
</dbReference>
<keyword evidence="2" id="KW-1185">Reference proteome</keyword>
<dbReference type="Proteomes" id="UP000284375">
    <property type="component" value="Unassembled WGS sequence"/>
</dbReference>
<accession>A0A423W8H6</accession>
<sequence length="603" mass="68988">MANFDWAHPGPAELAIAAEFIQSEDQKELHAVFARPADFDSKLGKFVPPCPYRQLESILKVVLPAIMGFQVPAQSTPEGWETMCNQILNTQRDYTEKENTIWHKIWYGMGEASEIVNVWIDLIPDEFGLAVVKTGLAVIFKLAAKSADKRAKIFRAFEEVKKALVFADPEKMSFQVNAVVAAAADSLYQAIVDSIEDLILLTTNEKSTWRRMLLKLEHRKNNTDVDTILQNLSEKTVDFKQAVDVARDQTIESTGRVVRLTALQTAMVHRDVKVSGKEVTASVEKSQLEIKSKVESESRESRMEIKAEIASLKSSITQTLAEQAVASTRWVLERDRARLRNLEDIEAKNETMKVLLEARRTKEENAWLRRENERLLRRGPVISPQRFCENLLDVFLDERNMPDATRSLDHPNEDLDHVLMYRGQIRARDQSHVQSLLRHDRFLSWLNDENPDLILVNANIRSSGMEGISAISVFCANFITSLLTVRPEDVVVHYFCGLHNILDDDLYPGPIGLVRSLILQLFLKLEHKHRLSLEFINHRDYAEALREHDLETLCHTLHQLLYQFPPDMQVYCIIDTVPLFDTSEMYDDLVIVLDCLRDIRSAA</sequence>
<reference evidence="1 2" key="1">
    <citation type="submission" date="2015-09" db="EMBL/GenBank/DDBJ databases">
        <title>Host preference determinants of Valsa canker pathogens revealed by comparative genomics.</title>
        <authorList>
            <person name="Yin Z."/>
            <person name="Huang L."/>
        </authorList>
    </citation>
    <scope>NUCLEOTIDE SEQUENCE [LARGE SCALE GENOMIC DNA]</scope>
    <source>
        <strain evidence="1 2">YSFL</strain>
    </source>
</reference>
<dbReference type="AlphaFoldDB" id="A0A423W8H6"/>
<name>A0A423W8H6_CYTCH</name>
<dbReference type="OrthoDB" id="5419927at2759"/>
<dbReference type="EMBL" id="LJZO01000010">
    <property type="protein sequence ID" value="ROV99656.1"/>
    <property type="molecule type" value="Genomic_DNA"/>
</dbReference>